<proteinExistence type="predicted"/>
<dbReference type="Proteomes" id="UP000356253">
    <property type="component" value="Unassembled WGS sequence"/>
</dbReference>
<evidence type="ECO:0000313" key="1">
    <source>
        <dbReference type="EMBL" id="VVU99619.1"/>
    </source>
</evidence>
<reference evidence="1" key="1">
    <citation type="submission" date="2019-09" db="EMBL/GenBank/DDBJ databases">
        <authorList>
            <person name="Rodrigo-Torres L."/>
            <person name="Arahal R. D."/>
            <person name="Lucena T."/>
        </authorList>
    </citation>
    <scope>NUCLEOTIDE SEQUENCE</scope>
    <source>
        <strain evidence="1">ISS653</strain>
    </source>
</reference>
<protein>
    <submittedName>
        <fullName evidence="1">Uncharacterized protein</fullName>
    </submittedName>
</protein>
<keyword evidence="2" id="KW-1185">Reference proteome</keyword>
<dbReference type="EMBL" id="CABVMM010000003">
    <property type="protein sequence ID" value="VVU99619.1"/>
    <property type="molecule type" value="Genomic_DNA"/>
</dbReference>
<comment type="caution">
    <text evidence="1">The sequence shown here is derived from an EMBL/GenBank/DDBJ whole genome shotgun (WGS) entry which is preliminary data.</text>
</comment>
<gene>
    <name evidence="1" type="ORF">FVB9532_00875</name>
</gene>
<sequence>MKLMNHPILFITPLLILGIILGFQFLIPLKLTMVGLCSILMLFCGSYFYNKSHLFPTLFHTLITGFSFISLGFGIVQFQRVENQPQHYSHFDLAEEVLVTGTISEKLKTTSYYTNYILKTETLGKRETHGEVLFSVKKDSIKKFLKLEIKLQLKKDLQMSMLL</sequence>
<evidence type="ECO:0000313" key="2">
    <source>
        <dbReference type="Proteomes" id="UP000356253"/>
    </source>
</evidence>
<name>A0AC61Y605_9FLAO</name>
<accession>A0AC61Y605</accession>
<organism evidence="1 2">
    <name type="scientific">Mesonia oceanica</name>
    <dbReference type="NCBI Taxonomy" id="2687242"/>
    <lineage>
        <taxon>Bacteria</taxon>
        <taxon>Pseudomonadati</taxon>
        <taxon>Bacteroidota</taxon>
        <taxon>Flavobacteriia</taxon>
        <taxon>Flavobacteriales</taxon>
        <taxon>Flavobacteriaceae</taxon>
        <taxon>Mesonia</taxon>
    </lineage>
</organism>